<accession>A0A2H0RQ15</accession>
<dbReference type="SUPFAM" id="SSF116842">
    <property type="entry name" value="XseB-like"/>
    <property type="match status" value="1"/>
</dbReference>
<evidence type="ECO:0000256" key="1">
    <source>
        <dbReference type="ARBA" id="ARBA00009998"/>
    </source>
</evidence>
<comment type="caution">
    <text evidence="7">The sequence shown here is derived from an EMBL/GenBank/DDBJ whole genome shotgun (WGS) entry which is preliminary data.</text>
</comment>
<proteinExistence type="inferred from homology"/>
<dbReference type="GO" id="GO:0009318">
    <property type="term" value="C:exodeoxyribonuclease VII complex"/>
    <property type="evidence" value="ECO:0007669"/>
    <property type="project" value="UniProtKB-UniRule"/>
</dbReference>
<sequence length="69" mass="8184">MTMPTKKQPTFKQAFEELEKIAETFERDDVDLESGLKDFERGLELAQICKQHIQTLEVRVKEIREKFNV</sequence>
<keyword evidence="3 6" id="KW-0540">Nuclease</keyword>
<organism evidence="7 8">
    <name type="scientific">Candidatus Uhrbacteria bacterium CG10_big_fil_rev_8_21_14_0_10_50_16</name>
    <dbReference type="NCBI Taxonomy" id="1975039"/>
    <lineage>
        <taxon>Bacteria</taxon>
        <taxon>Candidatus Uhriibacteriota</taxon>
    </lineage>
</organism>
<reference evidence="7 8" key="1">
    <citation type="submission" date="2017-09" db="EMBL/GenBank/DDBJ databases">
        <title>Depth-based differentiation of microbial function through sediment-hosted aquifers and enrichment of novel symbionts in the deep terrestrial subsurface.</title>
        <authorList>
            <person name="Probst A.J."/>
            <person name="Ladd B."/>
            <person name="Jarett J.K."/>
            <person name="Geller-Mcgrath D.E."/>
            <person name="Sieber C.M."/>
            <person name="Emerson J.B."/>
            <person name="Anantharaman K."/>
            <person name="Thomas B.C."/>
            <person name="Malmstrom R."/>
            <person name="Stieglmeier M."/>
            <person name="Klingl A."/>
            <person name="Woyke T."/>
            <person name="Ryan C.M."/>
            <person name="Banfield J.F."/>
        </authorList>
    </citation>
    <scope>NUCLEOTIDE SEQUENCE [LARGE SCALE GENOMIC DNA]</scope>
    <source>
        <strain evidence="7">CG10_big_fil_rev_8_21_14_0_10_50_16</strain>
    </source>
</reference>
<dbReference type="GO" id="GO:0005829">
    <property type="term" value="C:cytosol"/>
    <property type="evidence" value="ECO:0007669"/>
    <property type="project" value="TreeGrafter"/>
</dbReference>
<dbReference type="HAMAP" id="MF_00337">
    <property type="entry name" value="Exonuc_7_S"/>
    <property type="match status" value="1"/>
</dbReference>
<evidence type="ECO:0000313" key="8">
    <source>
        <dbReference type="Proteomes" id="UP000230084"/>
    </source>
</evidence>
<dbReference type="EC" id="3.1.11.6" evidence="6"/>
<comment type="subunit">
    <text evidence="6">Heterooligomer composed of large and small subunits.</text>
</comment>
<dbReference type="GO" id="GO:0006308">
    <property type="term" value="P:DNA catabolic process"/>
    <property type="evidence" value="ECO:0007669"/>
    <property type="project" value="UniProtKB-UniRule"/>
</dbReference>
<comment type="catalytic activity">
    <reaction evidence="6">
        <text>Exonucleolytic cleavage in either 5'- to 3'- or 3'- to 5'-direction to yield nucleoside 5'-phosphates.</text>
        <dbReference type="EC" id="3.1.11.6"/>
    </reaction>
</comment>
<evidence type="ECO:0000256" key="3">
    <source>
        <dbReference type="ARBA" id="ARBA00022722"/>
    </source>
</evidence>
<dbReference type="Pfam" id="PF02609">
    <property type="entry name" value="Exonuc_VII_S"/>
    <property type="match status" value="1"/>
</dbReference>
<comment type="similarity">
    <text evidence="1 6">Belongs to the XseB family.</text>
</comment>
<dbReference type="InterPro" id="IPR003761">
    <property type="entry name" value="Exonuc_VII_S"/>
</dbReference>
<name>A0A2H0RQ15_9BACT</name>
<evidence type="ECO:0000313" key="7">
    <source>
        <dbReference type="EMBL" id="PIR48074.1"/>
    </source>
</evidence>
<keyword evidence="4 6" id="KW-0378">Hydrolase</keyword>
<dbReference type="Proteomes" id="UP000230084">
    <property type="component" value="Unassembled WGS sequence"/>
</dbReference>
<dbReference type="InterPro" id="IPR037004">
    <property type="entry name" value="Exonuc_VII_ssu_sf"/>
</dbReference>
<dbReference type="NCBIfam" id="TIGR01280">
    <property type="entry name" value="xseB"/>
    <property type="match status" value="1"/>
</dbReference>
<evidence type="ECO:0000256" key="2">
    <source>
        <dbReference type="ARBA" id="ARBA00022490"/>
    </source>
</evidence>
<dbReference type="PANTHER" id="PTHR34137">
    <property type="entry name" value="EXODEOXYRIBONUCLEASE 7 SMALL SUBUNIT"/>
    <property type="match status" value="1"/>
</dbReference>
<comment type="function">
    <text evidence="6">Bidirectionally degrades single-stranded DNA into large acid-insoluble oligonucleotides, which are then degraded further into small acid-soluble oligonucleotides.</text>
</comment>
<evidence type="ECO:0000256" key="6">
    <source>
        <dbReference type="HAMAP-Rule" id="MF_00337"/>
    </source>
</evidence>
<keyword evidence="2 6" id="KW-0963">Cytoplasm</keyword>
<protein>
    <recommendedName>
        <fullName evidence="6">Exodeoxyribonuclease 7 small subunit</fullName>
        <ecNumber evidence="6">3.1.11.6</ecNumber>
    </recommendedName>
    <alternativeName>
        <fullName evidence="6">Exodeoxyribonuclease VII small subunit</fullName>
        <shortName evidence="6">Exonuclease VII small subunit</shortName>
    </alternativeName>
</protein>
<dbReference type="AlphaFoldDB" id="A0A2H0RQ15"/>
<dbReference type="PANTHER" id="PTHR34137:SF1">
    <property type="entry name" value="EXODEOXYRIBONUCLEASE 7 SMALL SUBUNIT"/>
    <property type="match status" value="1"/>
</dbReference>
<comment type="subcellular location">
    <subcellularLocation>
        <location evidence="6">Cytoplasm</location>
    </subcellularLocation>
</comment>
<dbReference type="Gene3D" id="1.10.287.1040">
    <property type="entry name" value="Exonuclease VII, small subunit"/>
    <property type="match status" value="1"/>
</dbReference>
<keyword evidence="5 6" id="KW-0269">Exonuclease</keyword>
<gene>
    <name evidence="6 7" type="primary">xseB</name>
    <name evidence="7" type="ORF">COV06_01600</name>
</gene>
<dbReference type="GO" id="GO:0008855">
    <property type="term" value="F:exodeoxyribonuclease VII activity"/>
    <property type="evidence" value="ECO:0007669"/>
    <property type="project" value="UniProtKB-UniRule"/>
</dbReference>
<dbReference type="EMBL" id="PCYM01000001">
    <property type="protein sequence ID" value="PIR48074.1"/>
    <property type="molecule type" value="Genomic_DNA"/>
</dbReference>
<dbReference type="PIRSF" id="PIRSF006488">
    <property type="entry name" value="Exonuc_VII_S"/>
    <property type="match status" value="1"/>
</dbReference>
<evidence type="ECO:0000256" key="5">
    <source>
        <dbReference type="ARBA" id="ARBA00022839"/>
    </source>
</evidence>
<evidence type="ECO:0000256" key="4">
    <source>
        <dbReference type="ARBA" id="ARBA00022801"/>
    </source>
</evidence>